<comment type="caution">
    <text evidence="3">The sequence shown here is derived from an EMBL/GenBank/DDBJ whole genome shotgun (WGS) entry which is preliminary data.</text>
</comment>
<gene>
    <name evidence="3" type="ORF">SIAM614_01329</name>
</gene>
<feature type="region of interest" description="Disordered" evidence="2">
    <location>
        <begin position="1"/>
        <end position="58"/>
    </location>
</feature>
<name>A0P0S6_ROSAI</name>
<keyword evidence="1" id="KW-0175">Coiled coil</keyword>
<dbReference type="EMBL" id="AAUW01000021">
    <property type="protein sequence ID" value="EAV41390.1"/>
    <property type="molecule type" value="Genomic_DNA"/>
</dbReference>
<sequence>MTDEQAPRQLQPTNVSEDSDTKLTSQRPVPSGRRGNSVTRNASTKAGTRQRYSKKERAAKIAQIETRLSESLNIKAAIKEAGISEQTYYRWKRSATPQEKPEKLASQSKVEKKASSELETLEDLVALEAENIRLRTQLAEKLRAENAELRKRLGME</sequence>
<evidence type="ECO:0000313" key="4">
    <source>
        <dbReference type="Proteomes" id="UP000004848"/>
    </source>
</evidence>
<dbReference type="AlphaFoldDB" id="A0P0S6"/>
<reference evidence="3 4" key="1">
    <citation type="submission" date="2006-05" db="EMBL/GenBank/DDBJ databases">
        <authorList>
            <person name="King G."/>
            <person name="Ferriera S."/>
            <person name="Johnson J."/>
            <person name="Kravitz S."/>
            <person name="Beeson K."/>
            <person name="Sutton G."/>
            <person name="Rogers Y.-H."/>
            <person name="Friedman R."/>
            <person name="Frazier M."/>
            <person name="Venter J.C."/>
        </authorList>
    </citation>
    <scope>NUCLEOTIDE SEQUENCE [LARGE SCALE GENOMIC DNA]</scope>
    <source>
        <strain evidence="4">ATCC 25650 / DSM 13394 / JCM 20685 / NBRC 16684 / NCIMB 2208 / IAM 12614 / B1</strain>
    </source>
</reference>
<proteinExistence type="predicted"/>
<dbReference type="GO" id="GO:0006313">
    <property type="term" value="P:DNA transposition"/>
    <property type="evidence" value="ECO:0007669"/>
    <property type="project" value="InterPro"/>
</dbReference>
<dbReference type="SUPFAM" id="SSF46689">
    <property type="entry name" value="Homeodomain-like"/>
    <property type="match status" value="1"/>
</dbReference>
<organism evidence="3 4">
    <name type="scientific">Roseibium aggregatum (strain ATCC 25650 / DSM 13394 / JCM 20685 / NBRC 16684 / NCIMB 2208 / IAM 12614 / B1)</name>
    <name type="common">Stappia aggregata</name>
    <dbReference type="NCBI Taxonomy" id="384765"/>
    <lineage>
        <taxon>Bacteria</taxon>
        <taxon>Pseudomonadati</taxon>
        <taxon>Pseudomonadota</taxon>
        <taxon>Alphaproteobacteria</taxon>
        <taxon>Hyphomicrobiales</taxon>
        <taxon>Stappiaceae</taxon>
        <taxon>Roseibium</taxon>
    </lineage>
</organism>
<dbReference type="eggNOG" id="COG2963">
    <property type="taxonomic scope" value="Bacteria"/>
</dbReference>
<evidence type="ECO:0000256" key="2">
    <source>
        <dbReference type="SAM" id="MobiDB-lite"/>
    </source>
</evidence>
<accession>A0P0S6</accession>
<dbReference type="Proteomes" id="UP000004848">
    <property type="component" value="Unassembled WGS sequence"/>
</dbReference>
<dbReference type="InterPro" id="IPR002514">
    <property type="entry name" value="Transposase_8"/>
</dbReference>
<feature type="compositionally biased region" description="Polar residues" evidence="2">
    <location>
        <begin position="8"/>
        <end position="47"/>
    </location>
</feature>
<dbReference type="InterPro" id="IPR009057">
    <property type="entry name" value="Homeodomain-like_sf"/>
</dbReference>
<evidence type="ECO:0000313" key="3">
    <source>
        <dbReference type="EMBL" id="EAV41390.1"/>
    </source>
</evidence>
<feature type="compositionally biased region" description="Basic and acidic residues" evidence="2">
    <location>
        <begin position="99"/>
        <end position="115"/>
    </location>
</feature>
<protein>
    <submittedName>
        <fullName evidence="3">SyrB2 transcriptional regulator</fullName>
    </submittedName>
</protein>
<dbReference type="Pfam" id="PF01527">
    <property type="entry name" value="HTH_Tnp_1"/>
    <property type="match status" value="1"/>
</dbReference>
<feature type="region of interest" description="Disordered" evidence="2">
    <location>
        <begin position="94"/>
        <end position="115"/>
    </location>
</feature>
<dbReference type="GO" id="GO:0004803">
    <property type="term" value="F:transposase activity"/>
    <property type="evidence" value="ECO:0007669"/>
    <property type="project" value="InterPro"/>
</dbReference>
<dbReference type="GeneID" id="68850430"/>
<dbReference type="GO" id="GO:0003677">
    <property type="term" value="F:DNA binding"/>
    <property type="evidence" value="ECO:0007669"/>
    <property type="project" value="InterPro"/>
</dbReference>
<dbReference type="OrthoDB" id="8453701at2"/>
<feature type="coiled-coil region" evidence="1">
    <location>
        <begin position="124"/>
        <end position="152"/>
    </location>
</feature>
<evidence type="ECO:0000256" key="1">
    <source>
        <dbReference type="SAM" id="Coils"/>
    </source>
</evidence>
<dbReference type="RefSeq" id="WP_006938655.1">
    <property type="nucleotide sequence ID" value="NZ_AAUW01000021.1"/>
</dbReference>